<keyword evidence="1" id="KW-1185">Reference proteome</keyword>
<organism evidence="1 2">
    <name type="scientific">Schistosoma mansoni</name>
    <name type="common">Blood fluke</name>
    <dbReference type="NCBI Taxonomy" id="6183"/>
    <lineage>
        <taxon>Eukaryota</taxon>
        <taxon>Metazoa</taxon>
        <taxon>Spiralia</taxon>
        <taxon>Lophotrochozoa</taxon>
        <taxon>Platyhelminthes</taxon>
        <taxon>Trematoda</taxon>
        <taxon>Digenea</taxon>
        <taxon>Strigeidida</taxon>
        <taxon>Schistosomatoidea</taxon>
        <taxon>Schistosomatidae</taxon>
        <taxon>Schistosoma</taxon>
    </lineage>
</organism>
<dbReference type="Gene3D" id="3.30.70.100">
    <property type="match status" value="1"/>
</dbReference>
<evidence type="ECO:0000313" key="2">
    <source>
        <dbReference type="WBParaSite" id="Smp_318970.1"/>
    </source>
</evidence>
<accession>A0A5K4F520</accession>
<dbReference type="WBParaSite" id="Smp_318970.1">
    <property type="protein sequence ID" value="Smp_318970.1"/>
    <property type="gene ID" value="Smp_318970"/>
</dbReference>
<sequence>MNIVNTEDTPAVLVIFQFDKELCKTFNNSVVRQKSVMKSYGNGQSVGFAEEVVCLDGDWKRNTTVGFLHFDSAMAAQRWLISDPIVRQHDWLDDAEIWIVPLCTEIRLWNYLQLSLFNSINEDNFKNQYLPKFEESVSKFGGVPFISSTPYIEVPRGLKEIDYLIITEWPDEDSSLKWNRSHEAEELRNMQDSFSKSSTILAMIKHNY</sequence>
<protein>
    <submittedName>
        <fullName evidence="2">DUF1330 domain-containing protein</fullName>
    </submittedName>
</protein>
<dbReference type="Proteomes" id="UP000008854">
    <property type="component" value="Unassembled WGS sequence"/>
</dbReference>
<proteinExistence type="predicted"/>
<name>A0A5K4F520_SCHMA</name>
<dbReference type="AlphaFoldDB" id="A0A5K4F520"/>
<dbReference type="InParanoid" id="A0A5K4F520"/>
<evidence type="ECO:0000313" key="1">
    <source>
        <dbReference type="Proteomes" id="UP000008854"/>
    </source>
</evidence>
<reference evidence="2" key="2">
    <citation type="submission" date="2019-11" db="UniProtKB">
        <authorList>
            <consortium name="WormBaseParasite"/>
        </authorList>
    </citation>
    <scope>IDENTIFICATION</scope>
    <source>
        <strain evidence="2">Puerto Rican</strain>
    </source>
</reference>
<reference evidence="1" key="1">
    <citation type="journal article" date="2012" name="PLoS Negl. Trop. Dis.">
        <title>A systematically improved high quality genome and transcriptome of the human blood fluke Schistosoma mansoni.</title>
        <authorList>
            <person name="Protasio A.V."/>
            <person name="Tsai I.J."/>
            <person name="Babbage A."/>
            <person name="Nichol S."/>
            <person name="Hunt M."/>
            <person name="Aslett M.A."/>
            <person name="De Silva N."/>
            <person name="Velarde G.S."/>
            <person name="Anderson T.J."/>
            <person name="Clark R.C."/>
            <person name="Davidson C."/>
            <person name="Dillon G.P."/>
            <person name="Holroyd N.E."/>
            <person name="LoVerde P.T."/>
            <person name="Lloyd C."/>
            <person name="McQuillan J."/>
            <person name="Oliveira G."/>
            <person name="Otto T.D."/>
            <person name="Parker-Manuel S.J."/>
            <person name="Quail M.A."/>
            <person name="Wilson R.A."/>
            <person name="Zerlotini A."/>
            <person name="Dunne D.W."/>
            <person name="Berriman M."/>
        </authorList>
    </citation>
    <scope>NUCLEOTIDE SEQUENCE [LARGE SCALE GENOMIC DNA]</scope>
    <source>
        <strain evidence="1">Puerto Rican</strain>
    </source>
</reference>